<dbReference type="EMBL" id="CP008941">
    <property type="protein sequence ID" value="AIK97157.1"/>
    <property type="molecule type" value="Genomic_DNA"/>
</dbReference>
<dbReference type="PROSITE" id="PS50929">
    <property type="entry name" value="ABC_TM1F"/>
    <property type="match status" value="1"/>
</dbReference>
<evidence type="ECO:0000256" key="7">
    <source>
        <dbReference type="SAM" id="Phobius"/>
    </source>
</evidence>
<keyword evidence="6 7" id="KW-0472">Membrane</keyword>
<feature type="transmembrane region" description="Helical" evidence="7">
    <location>
        <begin position="31"/>
        <end position="52"/>
    </location>
</feature>
<dbReference type="GO" id="GO:0016887">
    <property type="term" value="F:ATP hydrolysis activity"/>
    <property type="evidence" value="ECO:0007669"/>
    <property type="project" value="InterPro"/>
</dbReference>
<dbReference type="KEGG" id="paca:ID47_11095"/>
<dbReference type="Proteomes" id="UP000028926">
    <property type="component" value="Chromosome"/>
</dbReference>
<dbReference type="Pfam" id="PF00005">
    <property type="entry name" value="ABC_tran"/>
    <property type="match status" value="1"/>
</dbReference>
<reference evidence="10 11" key="1">
    <citation type="submission" date="2014-07" db="EMBL/GenBank/DDBJ databases">
        <title>Comparative genomic insights into amoeba endosymbionts belonging to the families of Holosporaceae and Candidatus Midichloriaceae within Rickettsiales.</title>
        <authorList>
            <person name="Wang Z."/>
            <person name="Wu M."/>
        </authorList>
    </citation>
    <scope>NUCLEOTIDE SEQUENCE [LARGE SCALE GENOMIC DNA]</scope>
    <source>
        <strain evidence="10">PRA3</strain>
    </source>
</reference>
<dbReference type="Pfam" id="PF00664">
    <property type="entry name" value="ABC_membrane"/>
    <property type="match status" value="1"/>
</dbReference>
<comment type="subcellular location">
    <subcellularLocation>
        <location evidence="1">Cell membrane</location>
        <topology evidence="1">Multi-pass membrane protein</topology>
    </subcellularLocation>
</comment>
<dbReference type="STRING" id="91604.ID47_11095"/>
<dbReference type="SUPFAM" id="SSF90123">
    <property type="entry name" value="ABC transporter transmembrane region"/>
    <property type="match status" value="1"/>
</dbReference>
<dbReference type="InterPro" id="IPR003439">
    <property type="entry name" value="ABC_transporter-like_ATP-bd"/>
</dbReference>
<name>A0A077AVH7_9PROT</name>
<evidence type="ECO:0000313" key="11">
    <source>
        <dbReference type="Proteomes" id="UP000028926"/>
    </source>
</evidence>
<feature type="domain" description="ABC transmembrane type-1" evidence="9">
    <location>
        <begin position="33"/>
        <end position="307"/>
    </location>
</feature>
<dbReference type="GO" id="GO:0015421">
    <property type="term" value="F:ABC-type oligopeptide transporter activity"/>
    <property type="evidence" value="ECO:0007669"/>
    <property type="project" value="TreeGrafter"/>
</dbReference>
<feature type="transmembrane region" description="Helical" evidence="7">
    <location>
        <begin position="64"/>
        <end position="84"/>
    </location>
</feature>
<dbReference type="SMART" id="SM00382">
    <property type="entry name" value="AAA"/>
    <property type="match status" value="1"/>
</dbReference>
<dbReference type="InterPro" id="IPR039421">
    <property type="entry name" value="Type_1_exporter"/>
</dbReference>
<keyword evidence="3" id="KW-0547">Nucleotide-binding</keyword>
<evidence type="ECO:0000256" key="3">
    <source>
        <dbReference type="ARBA" id="ARBA00022741"/>
    </source>
</evidence>
<evidence type="ECO:0000259" key="9">
    <source>
        <dbReference type="PROSITE" id="PS50929"/>
    </source>
</evidence>
<feature type="transmembrane region" description="Helical" evidence="7">
    <location>
        <begin position="285"/>
        <end position="308"/>
    </location>
</feature>
<dbReference type="PANTHER" id="PTHR43394">
    <property type="entry name" value="ATP-DEPENDENT PERMEASE MDL1, MITOCHONDRIAL"/>
    <property type="match status" value="1"/>
</dbReference>
<dbReference type="InterPro" id="IPR027417">
    <property type="entry name" value="P-loop_NTPase"/>
</dbReference>
<dbReference type="InterPro" id="IPR011527">
    <property type="entry name" value="ABC1_TM_dom"/>
</dbReference>
<dbReference type="HOGENOM" id="CLU_000604_95_6_5"/>
<evidence type="ECO:0000256" key="2">
    <source>
        <dbReference type="ARBA" id="ARBA00022692"/>
    </source>
</evidence>
<protein>
    <recommendedName>
        <fullName evidence="12">ABC transporter ATP-binding protein</fullName>
    </recommendedName>
</protein>
<dbReference type="InterPro" id="IPR036640">
    <property type="entry name" value="ABC1_TM_sf"/>
</dbReference>
<evidence type="ECO:0000256" key="4">
    <source>
        <dbReference type="ARBA" id="ARBA00022840"/>
    </source>
</evidence>
<sequence>MCLIEAAISNQQAGQFVMETKFFRAMPWKRWDVMVATAMLNGLALFMSLMMIHLYDHVLPSKSYSLLNLTVVGLATMVVLEIIIRHARSRVLSWLRMRYSYQTQAAVFDRLVAPSYPSDSRVQFAEQLDMIDKSRNVQDFLNRQEFLAFLDLPFILIFAGVACFLSPVLMVIPTLGIMLLVLMGIYRGKQLTDILNKRQLLDHQRSILLTQTVQNYHTLKTLGMENLLLRRYERLQYQKAFFDNDIHQVEGMTRDLSSIISYAVVAGVLCVDVHEVLLGHLSIGTLSACVFLTGLMIYPLQAIFSSWFNVKCFQQANKKLISHLKARQVPANSSAQELELTGEFRLENIEFQYPGTEKPILLNLNLSVQSNTIVTIFGPTGVGKTTLAQLIMNRLERRQGKITFDGHDLKDIDAPSFARQVMVVSASTPLFTGTLMENLTLFRVGPLIEEAIKLSQDLGLAAWVEAQPLSYQTAIREDLSLSIPDGIKQRIGLIRILLNEPKILILDEANAAIDGEGDAQLKQTLMALKEAATIIFITHRPSMKQIADESYDLVNGALVPSMNVSPTLKSFKTITTKAETGQG</sequence>
<evidence type="ECO:0000256" key="1">
    <source>
        <dbReference type="ARBA" id="ARBA00004651"/>
    </source>
</evidence>
<dbReference type="Gene3D" id="3.40.50.300">
    <property type="entry name" value="P-loop containing nucleotide triphosphate hydrolases"/>
    <property type="match status" value="1"/>
</dbReference>
<dbReference type="Gene3D" id="1.20.1560.10">
    <property type="entry name" value="ABC transporter type 1, transmembrane domain"/>
    <property type="match status" value="1"/>
</dbReference>
<keyword evidence="11" id="KW-1185">Reference proteome</keyword>
<dbReference type="CDD" id="cd03228">
    <property type="entry name" value="ABCC_MRP_Like"/>
    <property type="match status" value="1"/>
</dbReference>
<gene>
    <name evidence="10" type="ORF">ID47_11095</name>
</gene>
<evidence type="ECO:0000313" key="10">
    <source>
        <dbReference type="EMBL" id="AIK97157.1"/>
    </source>
</evidence>
<evidence type="ECO:0008006" key="12">
    <source>
        <dbReference type="Google" id="ProtNLM"/>
    </source>
</evidence>
<feature type="domain" description="ABC transporter" evidence="8">
    <location>
        <begin position="344"/>
        <end position="580"/>
    </location>
</feature>
<dbReference type="eggNOG" id="COG2274">
    <property type="taxonomic scope" value="Bacteria"/>
</dbReference>
<accession>A0A077AVH7</accession>
<keyword evidence="5 7" id="KW-1133">Transmembrane helix</keyword>
<dbReference type="GO" id="GO:0005886">
    <property type="term" value="C:plasma membrane"/>
    <property type="evidence" value="ECO:0007669"/>
    <property type="project" value="UniProtKB-SubCell"/>
</dbReference>
<organism evidence="10 11">
    <name type="scientific">Candidatus Odyssella acanthamoebae</name>
    <dbReference type="NCBI Taxonomy" id="91604"/>
    <lineage>
        <taxon>Bacteria</taxon>
        <taxon>Pseudomonadati</taxon>
        <taxon>Pseudomonadota</taxon>
        <taxon>Alphaproteobacteria</taxon>
        <taxon>Holosporales</taxon>
        <taxon>Candidatus Paracaedibacteraceae</taxon>
        <taxon>Candidatus Odyssella</taxon>
    </lineage>
</organism>
<dbReference type="GO" id="GO:0005524">
    <property type="term" value="F:ATP binding"/>
    <property type="evidence" value="ECO:0007669"/>
    <property type="project" value="UniProtKB-KW"/>
</dbReference>
<keyword evidence="2 7" id="KW-0812">Transmembrane</keyword>
<feature type="transmembrane region" description="Helical" evidence="7">
    <location>
        <begin position="153"/>
        <end position="186"/>
    </location>
</feature>
<dbReference type="SUPFAM" id="SSF52540">
    <property type="entry name" value="P-loop containing nucleoside triphosphate hydrolases"/>
    <property type="match status" value="1"/>
</dbReference>
<proteinExistence type="predicted"/>
<evidence type="ECO:0000256" key="5">
    <source>
        <dbReference type="ARBA" id="ARBA00022989"/>
    </source>
</evidence>
<evidence type="ECO:0000259" key="8">
    <source>
        <dbReference type="PROSITE" id="PS50893"/>
    </source>
</evidence>
<dbReference type="AlphaFoldDB" id="A0A077AVH7"/>
<dbReference type="PROSITE" id="PS50893">
    <property type="entry name" value="ABC_TRANSPORTER_2"/>
    <property type="match status" value="1"/>
</dbReference>
<evidence type="ECO:0000256" key="6">
    <source>
        <dbReference type="ARBA" id="ARBA00023136"/>
    </source>
</evidence>
<keyword evidence="4" id="KW-0067">ATP-binding</keyword>
<dbReference type="PANTHER" id="PTHR43394:SF1">
    <property type="entry name" value="ATP-BINDING CASSETTE SUB-FAMILY B MEMBER 10, MITOCHONDRIAL"/>
    <property type="match status" value="1"/>
</dbReference>
<dbReference type="InterPro" id="IPR003593">
    <property type="entry name" value="AAA+_ATPase"/>
</dbReference>